<evidence type="ECO:0000259" key="3">
    <source>
        <dbReference type="Pfam" id="PF02826"/>
    </source>
</evidence>
<dbReference type="EMBL" id="BSNF01000006">
    <property type="protein sequence ID" value="GLQ06746.1"/>
    <property type="molecule type" value="Genomic_DNA"/>
</dbReference>
<dbReference type="InterPro" id="IPR006140">
    <property type="entry name" value="D-isomer_DH_NAD-bd"/>
</dbReference>
<dbReference type="CDD" id="cd12164">
    <property type="entry name" value="GDH_like_2"/>
    <property type="match status" value="1"/>
</dbReference>
<evidence type="ECO:0000256" key="1">
    <source>
        <dbReference type="ARBA" id="ARBA00023002"/>
    </source>
</evidence>
<dbReference type="Gene3D" id="3.40.50.720">
    <property type="entry name" value="NAD(P)-binding Rossmann-like Domain"/>
    <property type="match status" value="2"/>
</dbReference>
<evidence type="ECO:0000313" key="5">
    <source>
        <dbReference type="Proteomes" id="UP001161409"/>
    </source>
</evidence>
<reference evidence="4" key="2">
    <citation type="submission" date="2023-01" db="EMBL/GenBank/DDBJ databases">
        <title>Draft genome sequence of Sneathiella chinensis strain NBRC 103408.</title>
        <authorList>
            <person name="Sun Q."/>
            <person name="Mori K."/>
        </authorList>
    </citation>
    <scope>NUCLEOTIDE SEQUENCE</scope>
    <source>
        <strain evidence="4">NBRC 103408</strain>
    </source>
</reference>
<dbReference type="InterPro" id="IPR036291">
    <property type="entry name" value="NAD(P)-bd_dom_sf"/>
</dbReference>
<dbReference type="PANTHER" id="PTHR43333:SF1">
    <property type="entry name" value="D-ISOMER SPECIFIC 2-HYDROXYACID DEHYDROGENASE NAD-BINDING DOMAIN-CONTAINING PROTEIN"/>
    <property type="match status" value="1"/>
</dbReference>
<keyword evidence="2" id="KW-0520">NAD</keyword>
<dbReference type="SUPFAM" id="SSF52283">
    <property type="entry name" value="Formate/glycerate dehydrogenase catalytic domain-like"/>
    <property type="match status" value="1"/>
</dbReference>
<dbReference type="PANTHER" id="PTHR43333">
    <property type="entry name" value="2-HACID_DH_C DOMAIN-CONTAINING PROTEIN"/>
    <property type="match status" value="1"/>
</dbReference>
<dbReference type="InterPro" id="IPR029752">
    <property type="entry name" value="D-isomer_DH_CS1"/>
</dbReference>
<keyword evidence="5" id="KW-1185">Reference proteome</keyword>
<evidence type="ECO:0000256" key="2">
    <source>
        <dbReference type="ARBA" id="ARBA00023027"/>
    </source>
</evidence>
<feature type="domain" description="D-isomer specific 2-hydroxyacid dehydrogenase NAD-binding" evidence="3">
    <location>
        <begin position="108"/>
        <end position="279"/>
    </location>
</feature>
<organism evidence="4 5">
    <name type="scientific">Sneathiella chinensis</name>
    <dbReference type="NCBI Taxonomy" id="349750"/>
    <lineage>
        <taxon>Bacteria</taxon>
        <taxon>Pseudomonadati</taxon>
        <taxon>Pseudomonadota</taxon>
        <taxon>Alphaproteobacteria</taxon>
        <taxon>Sneathiellales</taxon>
        <taxon>Sneathiellaceae</taxon>
        <taxon>Sneathiella</taxon>
    </lineage>
</organism>
<proteinExistence type="predicted"/>
<keyword evidence="1" id="KW-0560">Oxidoreductase</keyword>
<name>A0ABQ5U8E3_9PROT</name>
<comment type="caution">
    <text evidence="4">The sequence shown here is derived from an EMBL/GenBank/DDBJ whole genome shotgun (WGS) entry which is preliminary data.</text>
</comment>
<protein>
    <submittedName>
        <fullName evidence="4">Glyoxylate/hydroxypyruvate reductase A</fullName>
    </submittedName>
</protein>
<dbReference type="Pfam" id="PF02826">
    <property type="entry name" value="2-Hacid_dh_C"/>
    <property type="match status" value="1"/>
</dbReference>
<sequence length="314" mass="34344">MHTPIPFVGQVSPEEERLWLSALSAALPEEQIVPLASLDEAQRDAARIAIVANPNPADLATLPNLEWIQSVWAGVERMLAELADRPFQIVRLVDPELARTMAEAVLAWTLYLHRDMPAYARQQKSRVWQERTYLKPSDKTVGILGVGNLGKQAAESLKGACFNVIGWSRSPKSLPGVETLSGAGGLHHLVSRSDIVVCLLPLTPETRGLIDQAVLGRFRKGSGFINFGRGAVVNADDLLAALDQGRLDHAVLDVFEQEPLPADHPFWDHPGVTVLPHISAPTDRETASRIVACNIGAFRQDGTLPETVDRKRGY</sequence>
<accession>A0ABQ5U8E3</accession>
<dbReference type="RefSeq" id="WP_169560884.1">
    <property type="nucleotide sequence ID" value="NZ_BSNF01000006.1"/>
</dbReference>
<dbReference type="Proteomes" id="UP001161409">
    <property type="component" value="Unassembled WGS sequence"/>
</dbReference>
<gene>
    <name evidence="4" type="ORF">GCM10007924_19670</name>
</gene>
<dbReference type="PROSITE" id="PS00065">
    <property type="entry name" value="D_2_HYDROXYACID_DH_1"/>
    <property type="match status" value="1"/>
</dbReference>
<dbReference type="SUPFAM" id="SSF51735">
    <property type="entry name" value="NAD(P)-binding Rossmann-fold domains"/>
    <property type="match status" value="1"/>
</dbReference>
<reference evidence="4" key="1">
    <citation type="journal article" date="2014" name="Int. J. Syst. Evol. Microbiol.">
        <title>Complete genome of a new Firmicutes species belonging to the dominant human colonic microbiota ('Ruminococcus bicirculans') reveals two chromosomes and a selective capacity to utilize plant glucans.</title>
        <authorList>
            <consortium name="NISC Comparative Sequencing Program"/>
            <person name="Wegmann U."/>
            <person name="Louis P."/>
            <person name="Goesmann A."/>
            <person name="Henrissat B."/>
            <person name="Duncan S.H."/>
            <person name="Flint H.J."/>
        </authorList>
    </citation>
    <scope>NUCLEOTIDE SEQUENCE</scope>
    <source>
        <strain evidence="4">NBRC 103408</strain>
    </source>
</reference>
<evidence type="ECO:0000313" key="4">
    <source>
        <dbReference type="EMBL" id="GLQ06746.1"/>
    </source>
</evidence>